<keyword evidence="2" id="KW-1185">Reference proteome</keyword>
<organism evidence="1 2">
    <name type="scientific">Cetraspora pellucida</name>
    <dbReference type="NCBI Taxonomy" id="1433469"/>
    <lineage>
        <taxon>Eukaryota</taxon>
        <taxon>Fungi</taxon>
        <taxon>Fungi incertae sedis</taxon>
        <taxon>Mucoromycota</taxon>
        <taxon>Glomeromycotina</taxon>
        <taxon>Glomeromycetes</taxon>
        <taxon>Diversisporales</taxon>
        <taxon>Gigasporaceae</taxon>
        <taxon>Cetraspora</taxon>
    </lineage>
</organism>
<accession>A0A9N9KFI5</accession>
<evidence type="ECO:0000313" key="2">
    <source>
        <dbReference type="Proteomes" id="UP000789759"/>
    </source>
</evidence>
<dbReference type="Proteomes" id="UP000789759">
    <property type="component" value="Unassembled WGS sequence"/>
</dbReference>
<reference evidence="1" key="1">
    <citation type="submission" date="2021-06" db="EMBL/GenBank/DDBJ databases">
        <authorList>
            <person name="Kallberg Y."/>
            <person name="Tangrot J."/>
            <person name="Rosling A."/>
        </authorList>
    </citation>
    <scope>NUCLEOTIDE SEQUENCE</scope>
    <source>
        <strain evidence="1">FL966</strain>
    </source>
</reference>
<evidence type="ECO:0000313" key="1">
    <source>
        <dbReference type="EMBL" id="CAG8828139.1"/>
    </source>
</evidence>
<dbReference type="EMBL" id="CAJVQA010060144">
    <property type="protein sequence ID" value="CAG8828139.1"/>
    <property type="molecule type" value="Genomic_DNA"/>
</dbReference>
<sequence length="48" mass="5464">NEKKFINEVNNKCVPIQDVAANFQLVASTIQNIVDCFDREGRITSKPR</sequence>
<gene>
    <name evidence="1" type="ORF">CPELLU_LOCUS20363</name>
</gene>
<comment type="caution">
    <text evidence="1">The sequence shown here is derived from an EMBL/GenBank/DDBJ whole genome shotgun (WGS) entry which is preliminary data.</text>
</comment>
<feature type="non-terminal residue" evidence="1">
    <location>
        <position position="48"/>
    </location>
</feature>
<feature type="non-terminal residue" evidence="1">
    <location>
        <position position="1"/>
    </location>
</feature>
<proteinExistence type="predicted"/>
<name>A0A9N9KFI5_9GLOM</name>
<protein>
    <submittedName>
        <fullName evidence="1">574_t:CDS:1</fullName>
    </submittedName>
</protein>
<dbReference type="AlphaFoldDB" id="A0A9N9KFI5"/>